<gene>
    <name evidence="7" type="ORF">QOZ99_000502</name>
</gene>
<dbReference type="PANTHER" id="PTHR30482">
    <property type="entry name" value="HIGH-AFFINITY BRANCHED-CHAIN AMINO ACID TRANSPORT SYSTEM PERMEASE"/>
    <property type="match status" value="1"/>
</dbReference>
<name>A0ABU0LLU0_9HYPH</name>
<evidence type="ECO:0000256" key="2">
    <source>
        <dbReference type="ARBA" id="ARBA00022475"/>
    </source>
</evidence>
<feature type="transmembrane region" description="Helical" evidence="6">
    <location>
        <begin position="169"/>
        <end position="188"/>
    </location>
</feature>
<proteinExistence type="predicted"/>
<keyword evidence="8" id="KW-1185">Reference proteome</keyword>
<accession>A0ABU0LLU0</accession>
<evidence type="ECO:0000256" key="5">
    <source>
        <dbReference type="ARBA" id="ARBA00023136"/>
    </source>
</evidence>
<evidence type="ECO:0000256" key="6">
    <source>
        <dbReference type="SAM" id="Phobius"/>
    </source>
</evidence>
<evidence type="ECO:0000256" key="3">
    <source>
        <dbReference type="ARBA" id="ARBA00022692"/>
    </source>
</evidence>
<feature type="transmembrane region" description="Helical" evidence="6">
    <location>
        <begin position="36"/>
        <end position="56"/>
    </location>
</feature>
<protein>
    <submittedName>
        <fullName evidence="7">Branched-chain amino acid transport system permease protein</fullName>
    </submittedName>
</protein>
<feature type="transmembrane region" description="Helical" evidence="6">
    <location>
        <begin position="91"/>
        <end position="111"/>
    </location>
</feature>
<dbReference type="EMBL" id="JAUSVR010000001">
    <property type="protein sequence ID" value="MDQ0509625.1"/>
    <property type="molecule type" value="Genomic_DNA"/>
</dbReference>
<feature type="transmembrane region" description="Helical" evidence="6">
    <location>
        <begin position="118"/>
        <end position="135"/>
    </location>
</feature>
<evidence type="ECO:0000313" key="7">
    <source>
        <dbReference type="EMBL" id="MDQ0509625.1"/>
    </source>
</evidence>
<keyword evidence="5 6" id="KW-0472">Membrane</keyword>
<evidence type="ECO:0000313" key="8">
    <source>
        <dbReference type="Proteomes" id="UP001235094"/>
    </source>
</evidence>
<evidence type="ECO:0000256" key="4">
    <source>
        <dbReference type="ARBA" id="ARBA00022989"/>
    </source>
</evidence>
<dbReference type="CDD" id="cd06581">
    <property type="entry name" value="TM_PBP1_LivM_like"/>
    <property type="match status" value="1"/>
</dbReference>
<dbReference type="PANTHER" id="PTHR30482:SF20">
    <property type="entry name" value="HIGH-AFFINITY BRANCHED-CHAIN AMINO ACID TRANSPORT SYSTEM PERMEASE PROTEIN LIVM"/>
    <property type="match status" value="1"/>
</dbReference>
<dbReference type="InterPro" id="IPR043428">
    <property type="entry name" value="LivM-like"/>
</dbReference>
<reference evidence="7 8" key="1">
    <citation type="submission" date="2023-07" db="EMBL/GenBank/DDBJ databases">
        <title>Genomic Encyclopedia of Type Strains, Phase IV (KMG-IV): sequencing the most valuable type-strain genomes for metagenomic binning, comparative biology and taxonomic classification.</title>
        <authorList>
            <person name="Goeker M."/>
        </authorList>
    </citation>
    <scope>NUCLEOTIDE SEQUENCE [LARGE SCALE GENOMIC DNA]</scope>
    <source>
        <strain evidence="7 8">DSM 15561</strain>
    </source>
</reference>
<feature type="transmembrane region" description="Helical" evidence="6">
    <location>
        <begin position="260"/>
        <end position="282"/>
    </location>
</feature>
<keyword evidence="2" id="KW-1003">Cell membrane</keyword>
<feature type="transmembrane region" description="Helical" evidence="6">
    <location>
        <begin position="63"/>
        <end position="85"/>
    </location>
</feature>
<feature type="transmembrane region" description="Helical" evidence="6">
    <location>
        <begin position="218"/>
        <end position="240"/>
    </location>
</feature>
<feature type="transmembrane region" description="Helical" evidence="6">
    <location>
        <begin position="294"/>
        <end position="316"/>
    </location>
</feature>
<dbReference type="Pfam" id="PF02653">
    <property type="entry name" value="BPD_transp_2"/>
    <property type="match status" value="1"/>
</dbReference>
<keyword evidence="3 6" id="KW-0812">Transmembrane</keyword>
<comment type="subcellular location">
    <subcellularLocation>
        <location evidence="1">Cell membrane</location>
        <topology evidence="1">Multi-pass membrane protein</topology>
    </subcellularLocation>
</comment>
<organism evidence="7 8">
    <name type="scientific">Ancylobacter amanitiformis</name>
    <dbReference type="NCBI Taxonomy" id="217069"/>
    <lineage>
        <taxon>Bacteria</taxon>
        <taxon>Pseudomonadati</taxon>
        <taxon>Pseudomonadota</taxon>
        <taxon>Alphaproteobacteria</taxon>
        <taxon>Hyphomicrobiales</taxon>
        <taxon>Xanthobacteraceae</taxon>
        <taxon>Ancylobacter</taxon>
    </lineage>
</organism>
<keyword evidence="4 6" id="KW-1133">Transmembrane helix</keyword>
<dbReference type="Proteomes" id="UP001235094">
    <property type="component" value="Unassembled WGS sequence"/>
</dbReference>
<evidence type="ECO:0000256" key="1">
    <source>
        <dbReference type="ARBA" id="ARBA00004651"/>
    </source>
</evidence>
<sequence length="339" mass="36830">MTSLFKNFRFPDRRALVICALLAGLAAIPSLVGGRYIPAVFTSILLFFILGALFDFMLGYLRIVNFGIAGFLCAGAYGSALSVQYFHITPWTGLLVGGLASAVIGLITGVLTLRLRGIYIGLTTLFVMETLRFAISNAREVTRGASGLTVGGFTPLFGMPFPRSEPITYYYIILALVIVTYAVLYAIVRSRIGLVFKAIRDDELGTSVLGIHVVRYKLFNFVVASFFVGVFGAFYAHYIGILVPTAEEFGIQRTVEILTIAYVGGRGTLWGSLLGALFLVGMQEVLRDLQEWRLVIYGLSLILIITVFPSGFAGALRQLGERFSSRAGKGAHISTKGDA</sequence>
<dbReference type="InterPro" id="IPR001851">
    <property type="entry name" value="ABC_transp_permease"/>
</dbReference>
<comment type="caution">
    <text evidence="7">The sequence shown here is derived from an EMBL/GenBank/DDBJ whole genome shotgun (WGS) entry which is preliminary data.</text>
</comment>
<dbReference type="RefSeq" id="WP_306888305.1">
    <property type="nucleotide sequence ID" value="NZ_JAUSVR010000001.1"/>
</dbReference>